<dbReference type="PANTHER" id="PTHR30006">
    <property type="entry name" value="THIAMINE-BINDING PERIPLASMIC PROTEIN-RELATED"/>
    <property type="match status" value="1"/>
</dbReference>
<dbReference type="KEGG" id="das:Daes_0584"/>
<dbReference type="PANTHER" id="PTHR30006:SF2">
    <property type="entry name" value="ABC TRANSPORTER SUBSTRATE-BINDING PROTEIN"/>
    <property type="match status" value="1"/>
</dbReference>
<keyword evidence="3" id="KW-1185">Reference proteome</keyword>
<dbReference type="STRING" id="643562.Daes_0584"/>
<sequence length="292" mass="32085">MTTRSVCLAIAPNILRKTVQDLARLNLSLDLIPPQTHQEMLDFSRAFGSNDASVPGLTLCAYPEFLHNLLQYQKTGLLAPLPDSLPPMRHELTSIGMAEPSRYFRVVGIVPFVIAAAKSVSPPIEDWEDLCRPDICDSIAVPPHDTPLPALFDAMMTAACGERAAGVIAAKNTDYTPLDINKHVDAGTFLAGLSIPAFSRNYREDNGIMVWPRSGAWPVPLMAAVRQAADPDAMEFLRYLLSNEYQRFLAESGSLIPVVEGIPWFEEMAENNGRLNWPGWDALVSLGRPATQ</sequence>
<dbReference type="OrthoDB" id="9766989at2"/>
<dbReference type="EMBL" id="CP002431">
    <property type="protein sequence ID" value="ADU61603.1"/>
    <property type="molecule type" value="Genomic_DNA"/>
</dbReference>
<dbReference type="HOGENOM" id="CLU_952251_0_0_7"/>
<dbReference type="GO" id="GO:0030975">
    <property type="term" value="F:thiamine binding"/>
    <property type="evidence" value="ECO:0007669"/>
    <property type="project" value="TreeGrafter"/>
</dbReference>
<reference evidence="3" key="1">
    <citation type="submission" date="2010-12" db="EMBL/GenBank/DDBJ databases">
        <title>Complete sequence of Desulfovibrio aespoeensis Aspo-2.</title>
        <authorList>
            <consortium name="US DOE Joint Genome Institute"/>
            <person name="Lucas S."/>
            <person name="Copeland A."/>
            <person name="Lapidus A."/>
            <person name="Cheng J.-F."/>
            <person name="Goodwin L."/>
            <person name="Pitluck S."/>
            <person name="Chertkov O."/>
            <person name="Misra M."/>
            <person name="Detter J.C."/>
            <person name="Han C."/>
            <person name="Tapia R."/>
            <person name="Land M."/>
            <person name="Hauser L."/>
            <person name="Kyrpides N."/>
            <person name="Ivanova N."/>
            <person name="Ovchinnikova G."/>
            <person name="Pedersen K."/>
            <person name="Jagevall S."/>
            <person name="Hazen T."/>
            <person name="Woyke T."/>
        </authorList>
    </citation>
    <scope>NUCLEOTIDE SEQUENCE [LARGE SCALE GENOMIC DNA]</scope>
    <source>
        <strain evidence="3">ATCC 700646 / DSM 10631 / Aspo-2</strain>
    </source>
</reference>
<organism evidence="2 3">
    <name type="scientific">Pseudodesulfovibrio aespoeensis (strain ATCC 700646 / DSM 10631 / Aspo-2)</name>
    <name type="common">Desulfovibrio aespoeensis</name>
    <dbReference type="NCBI Taxonomy" id="643562"/>
    <lineage>
        <taxon>Bacteria</taxon>
        <taxon>Pseudomonadati</taxon>
        <taxon>Thermodesulfobacteriota</taxon>
        <taxon>Desulfovibrionia</taxon>
        <taxon>Desulfovibrionales</taxon>
        <taxon>Desulfovibrionaceae</taxon>
    </lineage>
</organism>
<dbReference type="GO" id="GO:0030976">
    <property type="term" value="F:thiamine pyrophosphate binding"/>
    <property type="evidence" value="ECO:0007669"/>
    <property type="project" value="TreeGrafter"/>
</dbReference>
<dbReference type="Gene3D" id="3.40.190.10">
    <property type="entry name" value="Periplasmic binding protein-like II"/>
    <property type="match status" value="2"/>
</dbReference>
<dbReference type="Proteomes" id="UP000002191">
    <property type="component" value="Chromosome"/>
</dbReference>
<proteinExistence type="predicted"/>
<name>E6VYE5_PSEA9</name>
<dbReference type="RefSeq" id="WP_013513539.1">
    <property type="nucleotide sequence ID" value="NC_014844.1"/>
</dbReference>
<dbReference type="GO" id="GO:0015888">
    <property type="term" value="P:thiamine transport"/>
    <property type="evidence" value="ECO:0007669"/>
    <property type="project" value="TreeGrafter"/>
</dbReference>
<keyword evidence="1" id="KW-0732">Signal</keyword>
<dbReference type="eggNOG" id="COG1840">
    <property type="taxonomic scope" value="Bacteria"/>
</dbReference>
<evidence type="ECO:0008006" key="4">
    <source>
        <dbReference type="Google" id="ProtNLM"/>
    </source>
</evidence>
<dbReference type="SUPFAM" id="SSF53850">
    <property type="entry name" value="Periplasmic binding protein-like II"/>
    <property type="match status" value="1"/>
</dbReference>
<protein>
    <recommendedName>
        <fullName evidence="4">Extracellular solute-binding protein family 1</fullName>
    </recommendedName>
</protein>
<reference evidence="2 3" key="2">
    <citation type="journal article" date="2014" name="Genome Announc.">
        <title>Complete Genome Sequence of the Subsurface, Mesophilic Sulfate-Reducing Bacterium Desulfovibrio aespoeensis Aspo-2.</title>
        <authorList>
            <person name="Pedersen K."/>
            <person name="Bengtsson A."/>
            <person name="Edlund J."/>
            <person name="Rabe L."/>
            <person name="Hazen T."/>
            <person name="Chakraborty R."/>
            <person name="Goodwin L."/>
            <person name="Shapiro N."/>
        </authorList>
    </citation>
    <scope>NUCLEOTIDE SEQUENCE [LARGE SCALE GENOMIC DNA]</scope>
    <source>
        <strain evidence="3">ATCC 700646 / DSM 10631 / Aspo-2</strain>
    </source>
</reference>
<evidence type="ECO:0000256" key="1">
    <source>
        <dbReference type="ARBA" id="ARBA00022729"/>
    </source>
</evidence>
<evidence type="ECO:0000313" key="3">
    <source>
        <dbReference type="Proteomes" id="UP000002191"/>
    </source>
</evidence>
<dbReference type="Pfam" id="PF13343">
    <property type="entry name" value="SBP_bac_6"/>
    <property type="match status" value="1"/>
</dbReference>
<gene>
    <name evidence="2" type="ordered locus">Daes_0584</name>
</gene>
<dbReference type="AlphaFoldDB" id="E6VYE5"/>
<evidence type="ECO:0000313" key="2">
    <source>
        <dbReference type="EMBL" id="ADU61603.1"/>
    </source>
</evidence>
<dbReference type="GO" id="GO:0030288">
    <property type="term" value="C:outer membrane-bounded periplasmic space"/>
    <property type="evidence" value="ECO:0007669"/>
    <property type="project" value="TreeGrafter"/>
</dbReference>
<accession>E6VYE5</accession>